<dbReference type="InterPro" id="IPR050745">
    <property type="entry name" value="Multifunctional_regulatory"/>
</dbReference>
<dbReference type="InterPro" id="IPR002110">
    <property type="entry name" value="Ankyrin_rpt"/>
</dbReference>
<dbReference type="SUPFAM" id="SSF81383">
    <property type="entry name" value="F-box domain"/>
    <property type="match status" value="1"/>
</dbReference>
<gene>
    <name evidence="5" type="ORF">PG991_003145</name>
</gene>
<dbReference type="PANTHER" id="PTHR24189">
    <property type="entry name" value="MYOTROPHIN"/>
    <property type="match status" value="1"/>
</dbReference>
<dbReference type="InterPro" id="IPR036047">
    <property type="entry name" value="F-box-like_dom_sf"/>
</dbReference>
<name>A0ABR1SHE7_9PEZI</name>
<feature type="region of interest" description="Disordered" evidence="3">
    <location>
        <begin position="158"/>
        <end position="187"/>
    </location>
</feature>
<dbReference type="CDD" id="cd09917">
    <property type="entry name" value="F-box_SF"/>
    <property type="match status" value="1"/>
</dbReference>
<dbReference type="EMBL" id="JAQQWI010000006">
    <property type="protein sequence ID" value="KAK8033747.1"/>
    <property type="molecule type" value="Genomic_DNA"/>
</dbReference>
<keyword evidence="1" id="KW-0677">Repeat</keyword>
<dbReference type="PANTHER" id="PTHR24189:SF50">
    <property type="entry name" value="ANKYRIN REPEAT AND SOCS BOX PROTEIN 2"/>
    <property type="match status" value="1"/>
</dbReference>
<evidence type="ECO:0000256" key="2">
    <source>
        <dbReference type="ARBA" id="ARBA00023043"/>
    </source>
</evidence>
<dbReference type="InterPro" id="IPR001810">
    <property type="entry name" value="F-box_dom"/>
</dbReference>
<comment type="caution">
    <text evidence="5">The sequence shown here is derived from an EMBL/GenBank/DDBJ whole genome shotgun (WGS) entry which is preliminary data.</text>
</comment>
<reference evidence="5 6" key="1">
    <citation type="submission" date="2023-01" db="EMBL/GenBank/DDBJ databases">
        <title>Analysis of 21 Apiospora genomes using comparative genomics revels a genus with tremendous synthesis potential of carbohydrate active enzymes and secondary metabolites.</title>
        <authorList>
            <person name="Sorensen T."/>
        </authorList>
    </citation>
    <scope>NUCLEOTIDE SEQUENCE [LARGE SCALE GENOMIC DNA]</scope>
    <source>
        <strain evidence="5 6">CBS 20057</strain>
    </source>
</reference>
<protein>
    <recommendedName>
        <fullName evidence="4">F-box domain-containing protein</fullName>
    </recommendedName>
</protein>
<dbReference type="Gene3D" id="1.25.40.20">
    <property type="entry name" value="Ankyrin repeat-containing domain"/>
    <property type="match status" value="2"/>
</dbReference>
<evidence type="ECO:0000259" key="4">
    <source>
        <dbReference type="Pfam" id="PF12937"/>
    </source>
</evidence>
<accession>A0ABR1SHE7</accession>
<dbReference type="SUPFAM" id="SSF48403">
    <property type="entry name" value="Ankyrin repeat"/>
    <property type="match status" value="1"/>
</dbReference>
<dbReference type="InterPro" id="IPR036770">
    <property type="entry name" value="Ankyrin_rpt-contain_sf"/>
</dbReference>
<dbReference type="Pfam" id="PF12937">
    <property type="entry name" value="F-box-like"/>
    <property type="match status" value="1"/>
</dbReference>
<dbReference type="Proteomes" id="UP001396898">
    <property type="component" value="Unassembled WGS sequence"/>
</dbReference>
<organism evidence="5 6">
    <name type="scientific">Apiospora marii</name>
    <dbReference type="NCBI Taxonomy" id="335849"/>
    <lineage>
        <taxon>Eukaryota</taxon>
        <taxon>Fungi</taxon>
        <taxon>Dikarya</taxon>
        <taxon>Ascomycota</taxon>
        <taxon>Pezizomycotina</taxon>
        <taxon>Sordariomycetes</taxon>
        <taxon>Xylariomycetidae</taxon>
        <taxon>Amphisphaeriales</taxon>
        <taxon>Apiosporaceae</taxon>
        <taxon>Apiospora</taxon>
    </lineage>
</organism>
<dbReference type="Pfam" id="PF00023">
    <property type="entry name" value="Ank"/>
    <property type="match status" value="1"/>
</dbReference>
<evidence type="ECO:0000256" key="3">
    <source>
        <dbReference type="SAM" id="MobiDB-lite"/>
    </source>
</evidence>
<keyword evidence="6" id="KW-1185">Reference proteome</keyword>
<keyword evidence="2" id="KW-0040">ANK repeat</keyword>
<evidence type="ECO:0000313" key="6">
    <source>
        <dbReference type="Proteomes" id="UP001396898"/>
    </source>
</evidence>
<feature type="domain" description="F-box" evidence="4">
    <location>
        <begin position="2"/>
        <end position="43"/>
    </location>
</feature>
<proteinExistence type="predicted"/>
<evidence type="ECO:0000256" key="1">
    <source>
        <dbReference type="ARBA" id="ARBA00022737"/>
    </source>
</evidence>
<evidence type="ECO:0000313" key="5">
    <source>
        <dbReference type="EMBL" id="KAK8033747.1"/>
    </source>
</evidence>
<sequence length="560" mass="61956">MLQLPTELVLEIVTRVASASDLLHFALTCRGLSALFLDELYRRDVRIWNCSALLWACRTGSVATARRSLDAGAAVNHLFFNQAESAWPPWGPSRDAARASCLAGHPLAIAVQHRHLALVRFLLEERGADPNRDDTWAVAHHGESWFPIHWAVSCQTPLATQGHGHDGDNGGGNSNETGEDEEEKQLQKQCCGFPANGIPPPDPEIVSLLLRHGADPNEETIGAPDRSTRYFSESHQDRLRPLHLTGCDHVPLAILRLLLEAGADHRAPSACWGCHPPPRHGRGYWCPALFEYFRPLWPFQSEAREAKLQLAARHGGEDRRRWRFDRAATASTLHVLTPSRLKTLLFLTGNKENEPVVLASGVFPMLDAWSRQKAAALVAAEKDPKSEDAARQAERLGLLENLIARLVGVSRMEYTDEAVLIDRTESQQSKSSTPAAGATNQVTGGLASAFRSFCATSKNSNDASPFLAVLAEHGIRPQREGRQLTLSETIERGLAPKTRCPPNMSLCKAPWLGDLVTRYQGDYGLYRRDVDSDGKVGFHWIGEDEEARREAERRMEEGGR</sequence>